<keyword evidence="2" id="KW-1185">Reference proteome</keyword>
<evidence type="ECO:0000313" key="1">
    <source>
        <dbReference type="EMBL" id="KAG0004653.1"/>
    </source>
</evidence>
<gene>
    <name evidence="1" type="ORF">BGZ65_012969</name>
</gene>
<dbReference type="AlphaFoldDB" id="A0A9P6MJU7"/>
<organism evidence="1 2">
    <name type="scientific">Modicella reniformis</name>
    <dbReference type="NCBI Taxonomy" id="1440133"/>
    <lineage>
        <taxon>Eukaryota</taxon>
        <taxon>Fungi</taxon>
        <taxon>Fungi incertae sedis</taxon>
        <taxon>Mucoromycota</taxon>
        <taxon>Mortierellomycotina</taxon>
        <taxon>Mortierellomycetes</taxon>
        <taxon>Mortierellales</taxon>
        <taxon>Mortierellaceae</taxon>
        <taxon>Modicella</taxon>
    </lineage>
</organism>
<dbReference type="Proteomes" id="UP000749646">
    <property type="component" value="Unassembled WGS sequence"/>
</dbReference>
<evidence type="ECO:0000313" key="2">
    <source>
        <dbReference type="Proteomes" id="UP000749646"/>
    </source>
</evidence>
<name>A0A9P6MJU7_9FUNG</name>
<accession>A0A9P6MJU7</accession>
<protein>
    <submittedName>
        <fullName evidence="1">Uncharacterized protein</fullName>
    </submittedName>
</protein>
<reference evidence="1" key="1">
    <citation type="journal article" date="2020" name="Fungal Divers.">
        <title>Resolving the Mortierellaceae phylogeny through synthesis of multi-gene phylogenetics and phylogenomics.</title>
        <authorList>
            <person name="Vandepol N."/>
            <person name="Liber J."/>
            <person name="Desiro A."/>
            <person name="Na H."/>
            <person name="Kennedy M."/>
            <person name="Barry K."/>
            <person name="Grigoriev I.V."/>
            <person name="Miller A.N."/>
            <person name="O'Donnell K."/>
            <person name="Stajich J.E."/>
            <person name="Bonito G."/>
        </authorList>
    </citation>
    <scope>NUCLEOTIDE SEQUENCE</scope>
    <source>
        <strain evidence="1">MES-2147</strain>
    </source>
</reference>
<sequence length="104" mass="10671">MPENCYCLSDDDEMVAAPAEGEAESGDSSAWVLVLGSVDEDEDIDSEGSMIVGIEGSVAEISLKDGRGEGDVGRDIVAGDTVSIVAVLGNTKGAKYVGGFEPSR</sequence>
<comment type="caution">
    <text evidence="1">The sequence shown here is derived from an EMBL/GenBank/DDBJ whole genome shotgun (WGS) entry which is preliminary data.</text>
</comment>
<dbReference type="EMBL" id="JAAAHW010000247">
    <property type="protein sequence ID" value="KAG0004653.1"/>
    <property type="molecule type" value="Genomic_DNA"/>
</dbReference>
<proteinExistence type="predicted"/>